<accession>A0ACD1HGW5</accession>
<sequence length="60" mass="7186">MIPCEFVLSRFSFFFFFFFFFLAYLLTLTVLSSRVWCDHLGCHFCLILVFGMHDDLPVFT</sequence>
<gene>
    <name evidence="1" type="ORF">BO66DRAFT_16372</name>
</gene>
<name>A0ACD1HGW5_9EURO</name>
<protein>
    <submittedName>
        <fullName evidence="1">Uncharacterized protein</fullName>
    </submittedName>
</protein>
<evidence type="ECO:0000313" key="2">
    <source>
        <dbReference type="Proteomes" id="UP000249661"/>
    </source>
</evidence>
<proteinExistence type="predicted"/>
<evidence type="ECO:0000313" key="1">
    <source>
        <dbReference type="EMBL" id="RAH72693.1"/>
    </source>
</evidence>
<dbReference type="EMBL" id="KZ824942">
    <property type="protein sequence ID" value="RAH72693.1"/>
    <property type="molecule type" value="Genomic_DNA"/>
</dbReference>
<organism evidence="1 2">
    <name type="scientific">Aspergillus aculeatinus CBS 121060</name>
    <dbReference type="NCBI Taxonomy" id="1448322"/>
    <lineage>
        <taxon>Eukaryota</taxon>
        <taxon>Fungi</taxon>
        <taxon>Dikarya</taxon>
        <taxon>Ascomycota</taxon>
        <taxon>Pezizomycotina</taxon>
        <taxon>Eurotiomycetes</taxon>
        <taxon>Eurotiomycetidae</taxon>
        <taxon>Eurotiales</taxon>
        <taxon>Aspergillaceae</taxon>
        <taxon>Aspergillus</taxon>
        <taxon>Aspergillus subgen. Circumdati</taxon>
    </lineage>
</organism>
<reference evidence="1" key="1">
    <citation type="submission" date="2018-02" db="EMBL/GenBank/DDBJ databases">
        <title>The genomes of Aspergillus section Nigri reveals drivers in fungal speciation.</title>
        <authorList>
            <consortium name="DOE Joint Genome Institute"/>
            <person name="Vesth T.C."/>
            <person name="Nybo J."/>
            <person name="Theobald S."/>
            <person name="Brandl J."/>
            <person name="Frisvad J.C."/>
            <person name="Nielsen K.F."/>
            <person name="Lyhne E.K."/>
            <person name="Kogle M.E."/>
            <person name="Kuo A."/>
            <person name="Riley R."/>
            <person name="Clum A."/>
            <person name="Nolan M."/>
            <person name="Lipzen A."/>
            <person name="Salamov A."/>
            <person name="Henrissat B."/>
            <person name="Wiebenga A."/>
            <person name="De vries R.P."/>
            <person name="Grigoriev I.V."/>
            <person name="Mortensen U.H."/>
            <person name="Andersen M.R."/>
            <person name="Baker S.E."/>
        </authorList>
    </citation>
    <scope>NUCLEOTIDE SEQUENCE</scope>
    <source>
        <strain evidence="1">CBS 121060</strain>
    </source>
</reference>
<dbReference type="Proteomes" id="UP000249661">
    <property type="component" value="Unassembled WGS sequence"/>
</dbReference>
<keyword evidence="2" id="KW-1185">Reference proteome</keyword>